<comment type="caution">
    <text evidence="1">The sequence shown here is derived from an EMBL/GenBank/DDBJ whole genome shotgun (WGS) entry which is preliminary data.</text>
</comment>
<name>A0ABQ6FK63_9CHLR</name>
<organism evidence="1 2">
    <name type="scientific">Dictyobacter halimunensis</name>
    <dbReference type="NCBI Taxonomy" id="3026934"/>
    <lineage>
        <taxon>Bacteria</taxon>
        <taxon>Bacillati</taxon>
        <taxon>Chloroflexota</taxon>
        <taxon>Ktedonobacteria</taxon>
        <taxon>Ktedonobacterales</taxon>
        <taxon>Dictyobacteraceae</taxon>
        <taxon>Dictyobacter</taxon>
    </lineage>
</organism>
<proteinExistence type="predicted"/>
<evidence type="ECO:0000313" key="2">
    <source>
        <dbReference type="Proteomes" id="UP001344906"/>
    </source>
</evidence>
<dbReference type="Proteomes" id="UP001344906">
    <property type="component" value="Unassembled WGS sequence"/>
</dbReference>
<protein>
    <submittedName>
        <fullName evidence="1">Uncharacterized protein</fullName>
    </submittedName>
</protein>
<dbReference type="EMBL" id="BSRI01000001">
    <property type="protein sequence ID" value="GLV54636.1"/>
    <property type="molecule type" value="Genomic_DNA"/>
</dbReference>
<evidence type="ECO:0000313" key="1">
    <source>
        <dbReference type="EMBL" id="GLV54636.1"/>
    </source>
</evidence>
<accession>A0ABQ6FK63</accession>
<keyword evidence="2" id="KW-1185">Reference proteome</keyword>
<sequence>MVWLDSQRENGPPFLFTLLLNELLTPLCNVSSQNGFPSPWTPDEMINNEMNVMLISLILKWLFHGLIRP</sequence>
<reference evidence="1 2" key="1">
    <citation type="submission" date="2023-02" db="EMBL/GenBank/DDBJ databases">
        <title>Dictyobacter halimunensis sp. nov., a new member of the class Ktedonobacteria from forest soil in a geothermal area.</title>
        <authorList>
            <person name="Rachmania M.K."/>
            <person name="Ningsih F."/>
            <person name="Sakai Y."/>
            <person name="Yabe S."/>
            <person name="Yokota A."/>
            <person name="Sjamsuridzal W."/>
        </authorList>
    </citation>
    <scope>NUCLEOTIDE SEQUENCE [LARGE SCALE GENOMIC DNA]</scope>
    <source>
        <strain evidence="1 2">S3.2.2.5</strain>
    </source>
</reference>
<gene>
    <name evidence="1" type="ORF">KDH_14830</name>
</gene>